<sequence length="346" mass="38232">MTTTTPTPERTRSRPTEPLLEVDGLTVRYETLHGDVQAINELSFSISPGESLGLVGESGCGKSSVALALLRLLPKNARIDAGSIRLEGKDLLSVSDREMRGHRWNDISMVFQGAMNSWNPVYTVFSQIEEALRVHWPATTRSEARGRVAELFEMVGLPPDMMDRYPHEYSGGMRQRAIIAMALSCDPKLIIADEPTTALDVIVQDRILGQLKRIQSELDLSIMYISHDIAVIAEVADRLGVMYAGKMAELGDTDAVFRHPRHPYSWSLLTSTPSIRGPLRTLSPLEGEPPDLREPLVGCPFEPRCALSTEQCATHMPPLEQVTAHQSAACWHSDQVPDPAEKETLA</sequence>
<dbReference type="SMART" id="SM00382">
    <property type="entry name" value="AAA"/>
    <property type="match status" value="1"/>
</dbReference>
<keyword evidence="10" id="KW-1185">Reference proteome</keyword>
<dbReference type="InterPro" id="IPR017871">
    <property type="entry name" value="ABC_transporter-like_CS"/>
</dbReference>
<protein>
    <submittedName>
        <fullName evidence="9">ABC transporter ATP-binding protein</fullName>
    </submittedName>
</protein>
<accession>A0A411YKP4</accession>
<dbReference type="Gene3D" id="3.40.50.300">
    <property type="entry name" value="P-loop containing nucleotide triphosphate hydrolases"/>
    <property type="match status" value="1"/>
</dbReference>
<comment type="similarity">
    <text evidence="2">Belongs to the ABC transporter superfamily.</text>
</comment>
<evidence type="ECO:0000256" key="3">
    <source>
        <dbReference type="ARBA" id="ARBA00022448"/>
    </source>
</evidence>
<dbReference type="GO" id="GO:0005524">
    <property type="term" value="F:ATP binding"/>
    <property type="evidence" value="ECO:0007669"/>
    <property type="project" value="UniProtKB-KW"/>
</dbReference>
<evidence type="ECO:0000256" key="4">
    <source>
        <dbReference type="ARBA" id="ARBA00022475"/>
    </source>
</evidence>
<comment type="subcellular location">
    <subcellularLocation>
        <location evidence="1">Cell membrane</location>
        <topology evidence="1">Peripheral membrane protein</topology>
    </subcellularLocation>
</comment>
<dbReference type="GO" id="GO:0015833">
    <property type="term" value="P:peptide transport"/>
    <property type="evidence" value="ECO:0007669"/>
    <property type="project" value="InterPro"/>
</dbReference>
<evidence type="ECO:0000256" key="7">
    <source>
        <dbReference type="ARBA" id="ARBA00023136"/>
    </source>
</evidence>
<proteinExistence type="inferred from homology"/>
<keyword evidence="4" id="KW-1003">Cell membrane</keyword>
<evidence type="ECO:0000256" key="1">
    <source>
        <dbReference type="ARBA" id="ARBA00004202"/>
    </source>
</evidence>
<keyword evidence="7" id="KW-0472">Membrane</keyword>
<evidence type="ECO:0000256" key="6">
    <source>
        <dbReference type="ARBA" id="ARBA00022840"/>
    </source>
</evidence>
<dbReference type="Pfam" id="PF00005">
    <property type="entry name" value="ABC_tran"/>
    <property type="match status" value="1"/>
</dbReference>
<dbReference type="InterPro" id="IPR013563">
    <property type="entry name" value="Oligopep_ABC_C"/>
</dbReference>
<name>A0A411YKP4_9ACTN</name>
<dbReference type="AlphaFoldDB" id="A0A411YKP4"/>
<dbReference type="GO" id="GO:0016887">
    <property type="term" value="F:ATP hydrolysis activity"/>
    <property type="evidence" value="ECO:0007669"/>
    <property type="project" value="InterPro"/>
</dbReference>
<dbReference type="NCBIfam" id="TIGR01727">
    <property type="entry name" value="oligo_HPY"/>
    <property type="match status" value="1"/>
</dbReference>
<keyword evidence="6 9" id="KW-0067">ATP-binding</keyword>
<evidence type="ECO:0000313" key="9">
    <source>
        <dbReference type="EMBL" id="QBI21753.1"/>
    </source>
</evidence>
<dbReference type="EMBL" id="CP036402">
    <property type="protein sequence ID" value="QBI21753.1"/>
    <property type="molecule type" value="Genomic_DNA"/>
</dbReference>
<evidence type="ECO:0000256" key="2">
    <source>
        <dbReference type="ARBA" id="ARBA00005417"/>
    </source>
</evidence>
<dbReference type="InterPro" id="IPR050388">
    <property type="entry name" value="ABC_Ni/Peptide_Import"/>
</dbReference>
<gene>
    <name evidence="9" type="ORF">ER308_20790</name>
</gene>
<dbReference type="CDD" id="cd03257">
    <property type="entry name" value="ABC_NikE_OppD_transporters"/>
    <property type="match status" value="1"/>
</dbReference>
<dbReference type="PROSITE" id="PS50893">
    <property type="entry name" value="ABC_TRANSPORTER_2"/>
    <property type="match status" value="1"/>
</dbReference>
<dbReference type="PANTHER" id="PTHR43297">
    <property type="entry name" value="OLIGOPEPTIDE TRANSPORT ATP-BINDING PROTEIN APPD"/>
    <property type="match status" value="1"/>
</dbReference>
<organism evidence="9 10">
    <name type="scientific">Egibacter rhizosphaerae</name>
    <dbReference type="NCBI Taxonomy" id="1670831"/>
    <lineage>
        <taxon>Bacteria</taxon>
        <taxon>Bacillati</taxon>
        <taxon>Actinomycetota</taxon>
        <taxon>Nitriliruptoria</taxon>
        <taxon>Egibacterales</taxon>
        <taxon>Egibacteraceae</taxon>
        <taxon>Egibacter</taxon>
    </lineage>
</organism>
<dbReference type="Pfam" id="PF08352">
    <property type="entry name" value="oligo_HPY"/>
    <property type="match status" value="1"/>
</dbReference>
<keyword evidence="5" id="KW-0547">Nucleotide-binding</keyword>
<evidence type="ECO:0000256" key="5">
    <source>
        <dbReference type="ARBA" id="ARBA00022741"/>
    </source>
</evidence>
<dbReference type="GO" id="GO:0005886">
    <property type="term" value="C:plasma membrane"/>
    <property type="evidence" value="ECO:0007669"/>
    <property type="project" value="UniProtKB-SubCell"/>
</dbReference>
<feature type="domain" description="ABC transporter" evidence="8">
    <location>
        <begin position="20"/>
        <end position="269"/>
    </location>
</feature>
<dbReference type="InterPro" id="IPR003593">
    <property type="entry name" value="AAA+_ATPase"/>
</dbReference>
<evidence type="ECO:0000313" key="10">
    <source>
        <dbReference type="Proteomes" id="UP000291469"/>
    </source>
</evidence>
<reference evidence="9 10" key="1">
    <citation type="submission" date="2019-01" db="EMBL/GenBank/DDBJ databases">
        <title>Egibacter rhizosphaerae EGI 80759T.</title>
        <authorList>
            <person name="Chen D.-D."/>
            <person name="Tian Y."/>
            <person name="Jiao J.-Y."/>
            <person name="Zhang X.-T."/>
            <person name="Zhang Y.-G."/>
            <person name="Zhang Y."/>
            <person name="Xiao M."/>
            <person name="Shu W.-S."/>
            <person name="Li W.-J."/>
        </authorList>
    </citation>
    <scope>NUCLEOTIDE SEQUENCE [LARGE SCALE GENOMIC DNA]</scope>
    <source>
        <strain evidence="9 10">EGI 80759</strain>
    </source>
</reference>
<dbReference type="FunFam" id="3.40.50.300:FF:000016">
    <property type="entry name" value="Oligopeptide ABC transporter ATP-binding component"/>
    <property type="match status" value="1"/>
</dbReference>
<dbReference type="Proteomes" id="UP000291469">
    <property type="component" value="Chromosome"/>
</dbReference>
<dbReference type="RefSeq" id="WP_131156745.1">
    <property type="nucleotide sequence ID" value="NZ_CP036402.1"/>
</dbReference>
<keyword evidence="3" id="KW-0813">Transport</keyword>
<dbReference type="OrthoDB" id="8481147at2"/>
<dbReference type="InterPro" id="IPR027417">
    <property type="entry name" value="P-loop_NTPase"/>
</dbReference>
<dbReference type="KEGG" id="erz:ER308_20790"/>
<dbReference type="InterPro" id="IPR003439">
    <property type="entry name" value="ABC_transporter-like_ATP-bd"/>
</dbReference>
<dbReference type="PANTHER" id="PTHR43297:SF2">
    <property type="entry name" value="DIPEPTIDE TRANSPORT ATP-BINDING PROTEIN DPPD"/>
    <property type="match status" value="1"/>
</dbReference>
<evidence type="ECO:0000259" key="8">
    <source>
        <dbReference type="PROSITE" id="PS50893"/>
    </source>
</evidence>
<dbReference type="PROSITE" id="PS00211">
    <property type="entry name" value="ABC_TRANSPORTER_1"/>
    <property type="match status" value="1"/>
</dbReference>
<dbReference type="SUPFAM" id="SSF52540">
    <property type="entry name" value="P-loop containing nucleoside triphosphate hydrolases"/>
    <property type="match status" value="1"/>
</dbReference>